<organism evidence="8 9">
    <name type="scientific">Martelella lutilitoris</name>
    <dbReference type="NCBI Taxonomy" id="2583532"/>
    <lineage>
        <taxon>Bacteria</taxon>
        <taxon>Pseudomonadati</taxon>
        <taxon>Pseudomonadota</taxon>
        <taxon>Alphaproteobacteria</taxon>
        <taxon>Hyphomicrobiales</taxon>
        <taxon>Aurantimonadaceae</taxon>
        <taxon>Martelella</taxon>
    </lineage>
</organism>
<keyword evidence="4 5" id="KW-0413">Isomerase</keyword>
<evidence type="ECO:0000256" key="6">
    <source>
        <dbReference type="SAM" id="MobiDB-lite"/>
    </source>
</evidence>
<comment type="caution">
    <text evidence="8">The sequence shown here is derived from an EMBL/GenBank/DDBJ whole genome shotgun (WGS) entry which is preliminary data.</text>
</comment>
<gene>
    <name evidence="8" type="ORF">FF124_13625</name>
</gene>
<comment type="catalytic activity">
    <reaction evidence="5">
        <text>[protein]-peptidylproline (omega=180) = [protein]-peptidylproline (omega=0)</text>
        <dbReference type="Rhea" id="RHEA:16237"/>
        <dbReference type="Rhea" id="RHEA-COMP:10747"/>
        <dbReference type="Rhea" id="RHEA-COMP:10748"/>
        <dbReference type="ChEBI" id="CHEBI:83833"/>
        <dbReference type="ChEBI" id="CHEBI:83834"/>
        <dbReference type="EC" id="5.2.1.8"/>
    </reaction>
</comment>
<keyword evidence="9" id="KW-1185">Reference proteome</keyword>
<feature type="signal peptide" evidence="5">
    <location>
        <begin position="1"/>
        <end position="25"/>
    </location>
</feature>
<feature type="domain" description="PPIase cyclophilin-type" evidence="7">
    <location>
        <begin position="30"/>
        <end position="190"/>
    </location>
</feature>
<reference evidence="8 9" key="1">
    <citation type="submission" date="2019-05" db="EMBL/GenBank/DDBJ databases">
        <authorList>
            <person name="Lee S.D."/>
        </authorList>
    </citation>
    <scope>NUCLEOTIDE SEQUENCE [LARGE SCALE GENOMIC DNA]</scope>
    <source>
        <strain evidence="8 9">GH2-6</strain>
    </source>
</reference>
<comment type="function">
    <text evidence="1 5">PPIases accelerate the folding of proteins. It catalyzes the cis-trans isomerization of proline imidic peptide bonds in oligopeptides.</text>
</comment>
<dbReference type="CDD" id="cd00317">
    <property type="entry name" value="cyclophilin"/>
    <property type="match status" value="1"/>
</dbReference>
<dbReference type="InterPro" id="IPR002130">
    <property type="entry name" value="Cyclophilin-type_PPIase_dom"/>
</dbReference>
<sequence length="192" mass="20449">MRKTITGLAAATMMSVVSLAGMAQAKDGKDLLTLNTTDGPVVIELFDEEAPQNVARVKELAEEGAYDNVVFHRVIGGFMAQTGDVQFGDTEDGFDLNKAGMGGSDMPDLPAEFSDIPFKRGVVGMARSQNPNSANSQFFIMFDDAPHLNGQYTVIGEVVEGMDNVDKIKKGDAAQNGKVSNPDKILSATVSQ</sequence>
<dbReference type="Gene3D" id="2.40.100.10">
    <property type="entry name" value="Cyclophilin-like"/>
    <property type="match status" value="1"/>
</dbReference>
<dbReference type="SUPFAM" id="SSF50891">
    <property type="entry name" value="Cyclophilin-like"/>
    <property type="match status" value="1"/>
</dbReference>
<dbReference type="InterPro" id="IPR044666">
    <property type="entry name" value="Cyclophilin_A-like"/>
</dbReference>
<keyword evidence="3 5" id="KW-0697">Rotamase</keyword>
<evidence type="ECO:0000256" key="2">
    <source>
        <dbReference type="ARBA" id="ARBA00007365"/>
    </source>
</evidence>
<dbReference type="PANTHER" id="PTHR45625">
    <property type="entry name" value="PEPTIDYL-PROLYL CIS-TRANS ISOMERASE-RELATED"/>
    <property type="match status" value="1"/>
</dbReference>
<dbReference type="InterPro" id="IPR020892">
    <property type="entry name" value="Cyclophilin-type_PPIase_CS"/>
</dbReference>
<name>A0A5C4JPH5_9HYPH</name>
<protein>
    <recommendedName>
        <fullName evidence="5">Peptidyl-prolyl cis-trans isomerase</fullName>
        <shortName evidence="5">PPIase</shortName>
        <ecNumber evidence="5">5.2.1.8</ecNumber>
    </recommendedName>
</protein>
<evidence type="ECO:0000313" key="8">
    <source>
        <dbReference type="EMBL" id="TNB47210.1"/>
    </source>
</evidence>
<evidence type="ECO:0000256" key="3">
    <source>
        <dbReference type="ARBA" id="ARBA00023110"/>
    </source>
</evidence>
<dbReference type="PROSITE" id="PS50072">
    <property type="entry name" value="CSA_PPIASE_2"/>
    <property type="match status" value="1"/>
</dbReference>
<dbReference type="Proteomes" id="UP000307874">
    <property type="component" value="Unassembled WGS sequence"/>
</dbReference>
<evidence type="ECO:0000256" key="1">
    <source>
        <dbReference type="ARBA" id="ARBA00002388"/>
    </source>
</evidence>
<evidence type="ECO:0000256" key="4">
    <source>
        <dbReference type="ARBA" id="ARBA00023235"/>
    </source>
</evidence>
<proteinExistence type="inferred from homology"/>
<dbReference type="PROSITE" id="PS00170">
    <property type="entry name" value="CSA_PPIASE_1"/>
    <property type="match status" value="1"/>
</dbReference>
<dbReference type="InterPro" id="IPR029000">
    <property type="entry name" value="Cyclophilin-like_dom_sf"/>
</dbReference>
<comment type="similarity">
    <text evidence="2 5">Belongs to the cyclophilin-type PPIase family.</text>
</comment>
<feature type="chain" id="PRO_5023008372" description="Peptidyl-prolyl cis-trans isomerase" evidence="5">
    <location>
        <begin position="26"/>
        <end position="192"/>
    </location>
</feature>
<dbReference type="PANTHER" id="PTHR45625:SF4">
    <property type="entry name" value="PEPTIDYLPROLYL ISOMERASE DOMAIN AND WD REPEAT-CONTAINING PROTEIN 1"/>
    <property type="match status" value="1"/>
</dbReference>
<evidence type="ECO:0000259" key="7">
    <source>
        <dbReference type="PROSITE" id="PS50072"/>
    </source>
</evidence>
<evidence type="ECO:0000256" key="5">
    <source>
        <dbReference type="RuleBase" id="RU363019"/>
    </source>
</evidence>
<dbReference type="GO" id="GO:0006457">
    <property type="term" value="P:protein folding"/>
    <property type="evidence" value="ECO:0007669"/>
    <property type="project" value="InterPro"/>
</dbReference>
<dbReference type="GO" id="GO:0003755">
    <property type="term" value="F:peptidyl-prolyl cis-trans isomerase activity"/>
    <property type="evidence" value="ECO:0007669"/>
    <property type="project" value="UniProtKB-UniRule"/>
</dbReference>
<dbReference type="Pfam" id="PF00160">
    <property type="entry name" value="Pro_isomerase"/>
    <property type="match status" value="1"/>
</dbReference>
<dbReference type="EC" id="5.2.1.8" evidence="5"/>
<accession>A0A5C4JPH5</accession>
<keyword evidence="5" id="KW-0732">Signal</keyword>
<dbReference type="InterPro" id="IPR024936">
    <property type="entry name" value="Cyclophilin-type_PPIase"/>
</dbReference>
<evidence type="ECO:0000313" key="9">
    <source>
        <dbReference type="Proteomes" id="UP000307874"/>
    </source>
</evidence>
<feature type="region of interest" description="Disordered" evidence="6">
    <location>
        <begin position="173"/>
        <end position="192"/>
    </location>
</feature>
<dbReference type="OrthoDB" id="9807797at2"/>
<dbReference type="PRINTS" id="PR00153">
    <property type="entry name" value="CSAPPISMRASE"/>
</dbReference>
<dbReference type="PIRSF" id="PIRSF001467">
    <property type="entry name" value="Peptidylpro_ismrse"/>
    <property type="match status" value="1"/>
</dbReference>
<dbReference type="EMBL" id="VCLB01000007">
    <property type="protein sequence ID" value="TNB47210.1"/>
    <property type="molecule type" value="Genomic_DNA"/>
</dbReference>
<dbReference type="RefSeq" id="WP_138749041.1">
    <property type="nucleotide sequence ID" value="NZ_VCLB01000007.1"/>
</dbReference>
<reference evidence="8 9" key="2">
    <citation type="submission" date="2019-06" db="EMBL/GenBank/DDBJ databases">
        <title>Martelella lutilitoris sp. nov., isolated from a tidal mudflat.</title>
        <authorList>
            <person name="Kim Y.-J."/>
        </authorList>
    </citation>
    <scope>NUCLEOTIDE SEQUENCE [LARGE SCALE GENOMIC DNA]</scope>
    <source>
        <strain evidence="8 9">GH2-6</strain>
    </source>
</reference>
<dbReference type="AlphaFoldDB" id="A0A5C4JPH5"/>